<proteinExistence type="inferred from homology"/>
<dbReference type="CDD" id="cd11065">
    <property type="entry name" value="CYP64-like"/>
    <property type="match status" value="1"/>
</dbReference>
<dbReference type="PANTHER" id="PTHR46300:SF2">
    <property type="entry name" value="CYTOCHROME P450 MONOOXYGENASE ALNH-RELATED"/>
    <property type="match status" value="1"/>
</dbReference>
<dbReference type="EMBL" id="JAXOVC010000001">
    <property type="protein sequence ID" value="KAK4508173.1"/>
    <property type="molecule type" value="Genomic_DNA"/>
</dbReference>
<name>A0ABR0F3X5_ZASCE</name>
<evidence type="ECO:0000256" key="1">
    <source>
        <dbReference type="ARBA" id="ARBA00010617"/>
    </source>
</evidence>
<dbReference type="Pfam" id="PF00067">
    <property type="entry name" value="p450"/>
    <property type="match status" value="1"/>
</dbReference>
<keyword evidence="5" id="KW-0503">Monooxygenase</keyword>
<comment type="caution">
    <text evidence="6">The sequence shown here is derived from an EMBL/GenBank/DDBJ whole genome shotgun (WGS) entry which is preliminary data.</text>
</comment>
<keyword evidence="2" id="KW-0479">Metal-binding</keyword>
<dbReference type="PANTHER" id="PTHR46300">
    <property type="entry name" value="P450, PUTATIVE (EUROFUNG)-RELATED-RELATED"/>
    <property type="match status" value="1"/>
</dbReference>
<dbReference type="Gene3D" id="1.10.630.10">
    <property type="entry name" value="Cytochrome P450"/>
    <property type="match status" value="1"/>
</dbReference>
<protein>
    <recommendedName>
        <fullName evidence="8">Cytochrome P450</fullName>
    </recommendedName>
</protein>
<dbReference type="InterPro" id="IPR001128">
    <property type="entry name" value="Cyt_P450"/>
</dbReference>
<dbReference type="InterPro" id="IPR050364">
    <property type="entry name" value="Cytochrome_P450_fung"/>
</dbReference>
<evidence type="ECO:0000256" key="5">
    <source>
        <dbReference type="ARBA" id="ARBA00023033"/>
    </source>
</evidence>
<keyword evidence="4" id="KW-0408">Iron</keyword>
<evidence type="ECO:0000256" key="3">
    <source>
        <dbReference type="ARBA" id="ARBA00023002"/>
    </source>
</evidence>
<evidence type="ECO:0000313" key="6">
    <source>
        <dbReference type="EMBL" id="KAK4508173.1"/>
    </source>
</evidence>
<dbReference type="PRINTS" id="PR00463">
    <property type="entry name" value="EP450I"/>
</dbReference>
<evidence type="ECO:0008006" key="8">
    <source>
        <dbReference type="Google" id="ProtNLM"/>
    </source>
</evidence>
<organism evidence="6 7">
    <name type="scientific">Zasmidium cellare</name>
    <name type="common">Wine cellar mold</name>
    <name type="synonym">Racodium cellare</name>
    <dbReference type="NCBI Taxonomy" id="395010"/>
    <lineage>
        <taxon>Eukaryota</taxon>
        <taxon>Fungi</taxon>
        <taxon>Dikarya</taxon>
        <taxon>Ascomycota</taxon>
        <taxon>Pezizomycotina</taxon>
        <taxon>Dothideomycetes</taxon>
        <taxon>Dothideomycetidae</taxon>
        <taxon>Mycosphaerellales</taxon>
        <taxon>Mycosphaerellaceae</taxon>
        <taxon>Zasmidium</taxon>
    </lineage>
</organism>
<accession>A0ABR0F3X5</accession>
<evidence type="ECO:0000256" key="4">
    <source>
        <dbReference type="ARBA" id="ARBA00023004"/>
    </source>
</evidence>
<dbReference type="SUPFAM" id="SSF48264">
    <property type="entry name" value="Cytochrome P450"/>
    <property type="match status" value="1"/>
</dbReference>
<comment type="similarity">
    <text evidence="1">Belongs to the cytochrome P450 family.</text>
</comment>
<keyword evidence="3" id="KW-0560">Oxidoreductase</keyword>
<dbReference type="PRINTS" id="PR00385">
    <property type="entry name" value="P450"/>
</dbReference>
<reference evidence="6 7" key="1">
    <citation type="journal article" date="2023" name="G3 (Bethesda)">
        <title>A chromosome-level genome assembly of Zasmidium syzygii isolated from banana leaves.</title>
        <authorList>
            <person name="van Westerhoven A.C."/>
            <person name="Mehrabi R."/>
            <person name="Talebi R."/>
            <person name="Steentjes M.B.F."/>
            <person name="Corcolon B."/>
            <person name="Chong P.A."/>
            <person name="Kema G.H.J."/>
            <person name="Seidl M.F."/>
        </authorList>
    </citation>
    <scope>NUCLEOTIDE SEQUENCE [LARGE SCALE GENOMIC DNA]</scope>
    <source>
        <strain evidence="6 7">P124</strain>
    </source>
</reference>
<gene>
    <name evidence="6" type="ORF">PRZ48_001911</name>
</gene>
<dbReference type="Proteomes" id="UP001305779">
    <property type="component" value="Unassembled WGS sequence"/>
</dbReference>
<sequence length="526" mass="59575">MVNIDEAHPALWVAGVLVLCGALFHVSQQARNLPNGPFSLPLVGTLALFRERKMFHIRLRDWAYQYGDFFHFKIGRSPVFVLSSPKAINDLLIKQGSVYSSRPRLSNQASLITQNSRIVALPYDDQWRKQRKLYHDLLGMQNSKIFMPFQGFESRQSLLNLLDHPGDFWKEVTRYSASVTFGMLLRCRFESSEAMIPRKLQARMGLMFKNISPGRWLVDWIPILDRLPDALAPWRRKAIQLREQIMPFFAVFYHRIKEQVERGEAPECFLASILQEKGANLRPEEPPHIIATTMAAGTDTTATTLQHFVKAAVLYPDVMREAQREIDSVVGRDRLPNWEDRSSLLYIAAMITETHRWASAVPIAFPHATSRQDKYRDSIIPSGATVIGNVYAIHNDPKVFLKPDEFMPERYLPKTDPRAAPDAAHMDSHYSYGFGRRECPGRHVADASLFIVISRMLWAFDFVGNPEKPPGPGHSGGPVYGPARFEATARPRDGNVAPLIRAEAEANRPEGVEDSAVYEKLVAGMP</sequence>
<dbReference type="InterPro" id="IPR036396">
    <property type="entry name" value="Cyt_P450_sf"/>
</dbReference>
<keyword evidence="7" id="KW-1185">Reference proteome</keyword>
<evidence type="ECO:0000313" key="7">
    <source>
        <dbReference type="Proteomes" id="UP001305779"/>
    </source>
</evidence>
<evidence type="ECO:0000256" key="2">
    <source>
        <dbReference type="ARBA" id="ARBA00022723"/>
    </source>
</evidence>
<dbReference type="InterPro" id="IPR002401">
    <property type="entry name" value="Cyt_P450_E_grp-I"/>
</dbReference>